<dbReference type="Proteomes" id="UP001057025">
    <property type="component" value="Chromosome"/>
</dbReference>
<evidence type="ECO:0000313" key="1">
    <source>
        <dbReference type="EMBL" id="USS87461.1"/>
    </source>
</evidence>
<dbReference type="RefSeq" id="WP_252796757.1">
    <property type="nucleotide sequence ID" value="NZ_CP097118.1"/>
</dbReference>
<sequence length="54" mass="6156">MFENFGVVPSQIADEDFDELMETLSAQPKEKRTFKTYGYSVEDKTDDISAGINF</sequence>
<reference evidence="1" key="1">
    <citation type="submission" date="2022-05" db="EMBL/GenBank/DDBJ databases">
        <authorList>
            <person name="Oliphant S.A."/>
            <person name="Watson-Haigh N.S."/>
            <person name="Sumby K.M."/>
            <person name="Gardner J.M."/>
            <person name="Jiranek V."/>
        </authorList>
    </citation>
    <scope>NUCLEOTIDE SEQUENCE</scope>
    <source>
        <strain evidence="1">KI11_C11</strain>
    </source>
</reference>
<protein>
    <submittedName>
        <fullName evidence="1">Uncharacterized protein</fullName>
    </submittedName>
</protein>
<organism evidence="1 2">
    <name type="scientific">Fructilactobacillus hinvesii</name>
    <dbReference type="NCBI Taxonomy" id="2940300"/>
    <lineage>
        <taxon>Bacteria</taxon>
        <taxon>Bacillati</taxon>
        <taxon>Bacillota</taxon>
        <taxon>Bacilli</taxon>
        <taxon>Lactobacillales</taxon>
        <taxon>Lactobacillaceae</taxon>
        <taxon>Fructilactobacillus</taxon>
    </lineage>
</organism>
<gene>
    <name evidence="1" type="ORF">M3M39_04895</name>
</gene>
<evidence type="ECO:0000313" key="2">
    <source>
        <dbReference type="Proteomes" id="UP001057025"/>
    </source>
</evidence>
<accession>A0ABY5BS94</accession>
<name>A0ABY5BS94_9LACO</name>
<proteinExistence type="predicted"/>
<dbReference type="EMBL" id="CP097118">
    <property type="protein sequence ID" value="USS87461.1"/>
    <property type="molecule type" value="Genomic_DNA"/>
</dbReference>
<keyword evidence="2" id="KW-1185">Reference proteome</keyword>